<protein>
    <submittedName>
        <fullName evidence="3">Putative vegetative incompatibility protein HET-E-1</fullName>
    </submittedName>
</protein>
<dbReference type="Pfam" id="PF06985">
    <property type="entry name" value="HET"/>
    <property type="match status" value="1"/>
</dbReference>
<feature type="region of interest" description="Disordered" evidence="1">
    <location>
        <begin position="1302"/>
        <end position="1325"/>
    </location>
</feature>
<proteinExistence type="predicted"/>
<evidence type="ECO:0000313" key="4">
    <source>
        <dbReference type="Proteomes" id="UP000054516"/>
    </source>
</evidence>
<reference evidence="3" key="1">
    <citation type="submission" date="2016-03" db="EMBL/GenBank/DDBJ databases">
        <title>Draft genome sequence of Rosellinia necatrix.</title>
        <authorList>
            <person name="Kanematsu S."/>
        </authorList>
    </citation>
    <scope>NUCLEOTIDE SEQUENCE [LARGE SCALE GENOMIC DNA]</scope>
    <source>
        <strain evidence="3">W97</strain>
    </source>
</reference>
<name>A0A1W2TE83_ROSNE</name>
<dbReference type="InterPro" id="IPR010730">
    <property type="entry name" value="HET"/>
</dbReference>
<sequence length="1550" mass="172137">MAHSKTDAPDANSRRANVLTGIAGVSPSKRLALSKVSMPTAGNLEAEPDKLGSSSTRIRPSQSQPTSFTIPQLPEAGSVVSMAPFQIQRPQTTPMHMFDVDTMNLCHYPRLGNDSQYCIVSHNWKGNEVTYDDVLSSRKWAMRDITNIASRELALAEARSQAEFDAALRLAYKDKPGVRTEAKNDVERIKDKCHHNVKMQIASIYLLANGRDSPEQPTSSDYPNKAASDFGLSTSMSSNDVARRLLGLKELCDWKMAETGNNAENFARLRNTFEEEFEYPEFEMLGKAFRTHGHFSEAVEELVSCLQRWRSALKIEQCVIHAREIFGRGIFGHAAVASPTAKRYVWLDTCCVNRADSFEYSKSISLMGDWYAHASFCLVLLDTRNANSPEKCRNHPQRQRCCAKKCGLYMKRRELASEWSEELRLFDAGNEVAKALAAETIRRQRVVNIARFAAISESKPQWSERGWTLQELILSKSTFFFNAAWEPLPRPVENLGAYYFLAPLISVYARPRPEIANFWTIDALEELASAVGYSYKLPSPPFTFVADTHTSVGAERTTPSDLTRVCIALHLIELLDCLGIQIPANLTKENAFSRLTDIIRHAQNKYACDEKRMTVFEVLTEYLKKRGMIVEALPREDEAAGSSLGVTSEVSIETWFQPIYKAVVNYLLCSLTSVLGNLIPIDRSYIAEFGNIKGLDDWCEGTIRYGFTAEAVLSIARTRKCTFEVDQAYSLMGICNVRFPPFAPEGLPHALARLLDQIVIAHNDVSVFNWSGIHYGSSIRGRSMYPSSLEAYSSRRTTEDEYRKVQGDDERLSCSSDELNRQGIDGKVTHDDHRRQERRERELRGNNQRQLALRAKTDRVEVQSTYKKTFDMLRETIRLVKKEGATVIPIRWMQGIIRFVSLSHPNRIHCHLEEISKILNYIKSELLLTKKPEPCPRLVRNKTQCVDDFAVGAVSNERSSSVKVPRSGAFVKPNTPALAIAKATATPHPTRSPIKRSFSLTKLLDAPRPSKFRKHKCSKREPREAAGLSNPPTPASRRDQVMYFKPTPFCIVTLLAVPNQASKIIDVNAATTRSVEPVLPPDNSKTGRCTLKRLDTDVQEFLWDITPREWLRRASGAGHGREAKTGGGGKDKENEQDDDTCDCINNNNPDVYEYDDSPLGPQDAAASLGKLPKDIRVTRVAINSPPPPSPRICVDGTNSVAPNPIIINNAGIEGIFDIQRVIVRIEDAHLLQNVVATAASPHQTIKGTCTISTGIMTVAVNFLCEACVLEKQLRVSAAVSAIIAGEQGDAGDNGNITKETARADGVAEGLPEGSADGDEDDEDATTRLNYTRKERMAVRMIGFVEEPNVGNVVGEWVLARFSGVPRANWFLCQLEAGPGNRLQGRRIPSDGIDFQAGVPEPLLQAAWLTSLERRKNMHCRALLAYLHSGPPPTNIPCAKPPGAMPGPDEMGDTACRQGNDVNTNGDEEEMARIGRFVGSLAGAGRTVGAETVDDTVCTVMERHVGVLERAVAAEALKRSPRKLRQAIDTLDRSGHWLLSTFHACKPIHML</sequence>
<evidence type="ECO:0000313" key="3">
    <source>
        <dbReference type="EMBL" id="GAP86304.1"/>
    </source>
</evidence>
<feature type="region of interest" description="Disordered" evidence="1">
    <location>
        <begin position="36"/>
        <end position="67"/>
    </location>
</feature>
<dbReference type="OrthoDB" id="674604at2759"/>
<keyword evidence="4" id="KW-1185">Reference proteome</keyword>
<feature type="region of interest" description="Disordered" evidence="1">
    <location>
        <begin position="1010"/>
        <end position="1038"/>
    </location>
</feature>
<feature type="compositionally biased region" description="Basic and acidic residues" evidence="1">
    <location>
        <begin position="1119"/>
        <end position="1133"/>
    </location>
</feature>
<evidence type="ECO:0000256" key="1">
    <source>
        <dbReference type="SAM" id="MobiDB-lite"/>
    </source>
</evidence>
<dbReference type="OMA" id="LSHRWKG"/>
<feature type="compositionally biased region" description="Polar residues" evidence="1">
    <location>
        <begin position="52"/>
        <end position="67"/>
    </location>
</feature>
<feature type="region of interest" description="Disordered" evidence="1">
    <location>
        <begin position="1114"/>
        <end position="1146"/>
    </location>
</feature>
<feature type="compositionally biased region" description="Basic and acidic residues" evidence="1">
    <location>
        <begin position="827"/>
        <end position="844"/>
    </location>
</feature>
<dbReference type="PANTHER" id="PTHR10622">
    <property type="entry name" value="HET DOMAIN-CONTAINING PROTEIN"/>
    <property type="match status" value="1"/>
</dbReference>
<dbReference type="PANTHER" id="PTHR10622:SF10">
    <property type="entry name" value="HET DOMAIN-CONTAINING PROTEIN"/>
    <property type="match status" value="1"/>
</dbReference>
<accession>A0A1W2TE83</accession>
<feature type="region of interest" description="Disordered" evidence="1">
    <location>
        <begin position="821"/>
        <end position="845"/>
    </location>
</feature>
<feature type="domain" description="Heterokaryon incompatibility" evidence="2">
    <location>
        <begin position="340"/>
        <end position="471"/>
    </location>
</feature>
<organism evidence="3">
    <name type="scientific">Rosellinia necatrix</name>
    <name type="common">White root-rot fungus</name>
    <dbReference type="NCBI Taxonomy" id="77044"/>
    <lineage>
        <taxon>Eukaryota</taxon>
        <taxon>Fungi</taxon>
        <taxon>Dikarya</taxon>
        <taxon>Ascomycota</taxon>
        <taxon>Pezizomycotina</taxon>
        <taxon>Sordariomycetes</taxon>
        <taxon>Xylariomycetidae</taxon>
        <taxon>Xylariales</taxon>
        <taxon>Xylariaceae</taxon>
        <taxon>Rosellinia</taxon>
    </lineage>
</organism>
<dbReference type="Proteomes" id="UP000054516">
    <property type="component" value="Unassembled WGS sequence"/>
</dbReference>
<gene>
    <name evidence="3" type="ORF">SAMD00023353_1801070</name>
</gene>
<evidence type="ECO:0000259" key="2">
    <source>
        <dbReference type="Pfam" id="PF06985"/>
    </source>
</evidence>
<dbReference type="EMBL" id="DF977463">
    <property type="protein sequence ID" value="GAP86304.1"/>
    <property type="molecule type" value="Genomic_DNA"/>
</dbReference>